<keyword evidence="2" id="KW-1185">Reference proteome</keyword>
<protein>
    <submittedName>
        <fullName evidence="1">Uncharacterized protein</fullName>
    </submittedName>
</protein>
<accession>A0AB34IZF9</accession>
<comment type="caution">
    <text evidence="1">The sequence shown here is derived from an EMBL/GenBank/DDBJ whole genome shotgun (WGS) entry which is preliminary data.</text>
</comment>
<evidence type="ECO:0000313" key="1">
    <source>
        <dbReference type="EMBL" id="KAL1510489.1"/>
    </source>
</evidence>
<dbReference type="Proteomes" id="UP001515480">
    <property type="component" value="Unassembled WGS sequence"/>
</dbReference>
<evidence type="ECO:0000313" key="2">
    <source>
        <dbReference type="Proteomes" id="UP001515480"/>
    </source>
</evidence>
<sequence>MSVLLAAAAAATFSPYNWSDLRDHARNQATRVAQGSYPRRTPARNEDYERYKAWCHARGLSNHDYVVKYVHWKDKAAIEPALAPYELEDGIEHWILWHHPSHVPGSQELDPIEERRLALSLLALDKAILQPQQARNQLRL</sequence>
<reference evidence="1 2" key="1">
    <citation type="journal article" date="2024" name="Science">
        <title>Giant polyketide synthase enzymes in the biosynthesis of giant marine polyether toxins.</title>
        <authorList>
            <person name="Fallon T.R."/>
            <person name="Shende V.V."/>
            <person name="Wierzbicki I.H."/>
            <person name="Pendleton A.L."/>
            <person name="Watervoot N.F."/>
            <person name="Auber R.P."/>
            <person name="Gonzalez D.J."/>
            <person name="Wisecaver J.H."/>
            <person name="Moore B.S."/>
        </authorList>
    </citation>
    <scope>NUCLEOTIDE SEQUENCE [LARGE SCALE GENOMIC DNA]</scope>
    <source>
        <strain evidence="1 2">12B1</strain>
    </source>
</reference>
<gene>
    <name evidence="1" type="ORF">AB1Y20_006794</name>
</gene>
<organism evidence="1 2">
    <name type="scientific">Prymnesium parvum</name>
    <name type="common">Toxic golden alga</name>
    <dbReference type="NCBI Taxonomy" id="97485"/>
    <lineage>
        <taxon>Eukaryota</taxon>
        <taxon>Haptista</taxon>
        <taxon>Haptophyta</taxon>
        <taxon>Prymnesiophyceae</taxon>
        <taxon>Prymnesiales</taxon>
        <taxon>Prymnesiaceae</taxon>
        <taxon>Prymnesium</taxon>
    </lineage>
</organism>
<dbReference type="AlphaFoldDB" id="A0AB34IZF9"/>
<dbReference type="EMBL" id="JBGBPQ010000015">
    <property type="protein sequence ID" value="KAL1510489.1"/>
    <property type="molecule type" value="Genomic_DNA"/>
</dbReference>
<name>A0AB34IZF9_PRYPA</name>
<proteinExistence type="predicted"/>